<proteinExistence type="predicted"/>
<reference evidence="1" key="1">
    <citation type="submission" date="2006-06" db="EMBL/GenBank/DDBJ databases">
        <title>Complete sequence of chromosome of Chelativorans sp. BNC1.</title>
        <authorList>
            <consortium name="US DOE Joint Genome Institute"/>
            <person name="Copeland A."/>
            <person name="Lucas S."/>
            <person name="Lapidus A."/>
            <person name="Barry K."/>
            <person name="Detter J.C."/>
            <person name="Glavina del Rio T."/>
            <person name="Hammon N."/>
            <person name="Israni S."/>
            <person name="Dalin E."/>
            <person name="Tice H."/>
            <person name="Pitluck S."/>
            <person name="Chertkov O."/>
            <person name="Brettin T."/>
            <person name="Bruce D."/>
            <person name="Han C."/>
            <person name="Tapia R."/>
            <person name="Gilna P."/>
            <person name="Schmutz J."/>
            <person name="Larimer F."/>
            <person name="Land M."/>
            <person name="Hauser L."/>
            <person name="Kyrpides N."/>
            <person name="Mikhailova N."/>
            <person name="Richardson P."/>
        </authorList>
    </citation>
    <scope>NUCLEOTIDE SEQUENCE</scope>
    <source>
        <strain evidence="1">BNC1</strain>
    </source>
</reference>
<accession>Q11LU4</accession>
<dbReference type="AlphaFoldDB" id="Q11LU4"/>
<dbReference type="eggNOG" id="ENOG5030ZF0">
    <property type="taxonomic scope" value="Bacteria"/>
</dbReference>
<organism evidence="1">
    <name type="scientific">Chelativorans sp. (strain BNC1)</name>
    <dbReference type="NCBI Taxonomy" id="266779"/>
    <lineage>
        <taxon>Bacteria</taxon>
        <taxon>Pseudomonadati</taxon>
        <taxon>Pseudomonadota</taxon>
        <taxon>Alphaproteobacteria</taxon>
        <taxon>Hyphomicrobiales</taxon>
        <taxon>Phyllobacteriaceae</taxon>
        <taxon>Chelativorans</taxon>
    </lineage>
</organism>
<protein>
    <submittedName>
        <fullName evidence="1">Uncharacterized protein</fullName>
    </submittedName>
</protein>
<dbReference type="KEGG" id="mes:Meso_0227"/>
<dbReference type="EMBL" id="CP000390">
    <property type="protein sequence ID" value="ABG61631.1"/>
    <property type="molecule type" value="Genomic_DNA"/>
</dbReference>
<dbReference type="STRING" id="266779.Meso_0227"/>
<gene>
    <name evidence="1" type="ordered locus">Meso_0227</name>
</gene>
<dbReference type="OrthoDB" id="7221235at2"/>
<evidence type="ECO:0000313" key="1">
    <source>
        <dbReference type="EMBL" id="ABG61631.1"/>
    </source>
</evidence>
<dbReference type="HOGENOM" id="CLU_2194835_0_0_5"/>
<sequence length="116" mass="13000">MAFAWFDAGDGRKVYRRIPEGSPKARSVLPCPMLIKDFDEPVQSMADGKWYSSKSALAASHRASGNPYGQDFIELGNEQMPFVEHKTDEKKLRDDIRAAKADLDAGWRPEVVALED</sequence>
<name>Q11LU4_CHESB</name>